<dbReference type="RefSeq" id="WP_369778837.1">
    <property type="nucleotide sequence ID" value="NZ_CP165727.1"/>
</dbReference>
<dbReference type="AlphaFoldDB" id="A0AB39YB36"/>
<evidence type="ECO:0008006" key="2">
    <source>
        <dbReference type="Google" id="ProtNLM"/>
    </source>
</evidence>
<proteinExistence type="predicted"/>
<sequence length="138" mass="14385">MARIYATADQYETYTGATAPPDIDYRLARASQFLDAQVFRLCAYTVSDAGLPTDTVVAAAFADAVCAQAQWGIEVGDITGAAGVGYGSVQIGSVTLSRSVTAVSGDDSPARQIAPAVWDALRAPDLTPDRIQIGAVAW</sequence>
<name>A0AB39YB36_9ACTN</name>
<protein>
    <recommendedName>
        <fullName evidence="2">Head-to-tail adaptor</fullName>
    </recommendedName>
</protein>
<gene>
    <name evidence="1" type="ORF">AB5J51_27005</name>
</gene>
<evidence type="ECO:0000313" key="1">
    <source>
        <dbReference type="EMBL" id="XDV66312.1"/>
    </source>
</evidence>
<organism evidence="1">
    <name type="scientific">Streptomyces sp. R33</name>
    <dbReference type="NCBI Taxonomy" id="3238629"/>
    <lineage>
        <taxon>Bacteria</taxon>
        <taxon>Bacillati</taxon>
        <taxon>Actinomycetota</taxon>
        <taxon>Actinomycetes</taxon>
        <taxon>Kitasatosporales</taxon>
        <taxon>Streptomycetaceae</taxon>
        <taxon>Streptomyces</taxon>
    </lineage>
</organism>
<reference evidence="1" key="1">
    <citation type="submission" date="2024-08" db="EMBL/GenBank/DDBJ databases">
        <authorList>
            <person name="Yu S.T."/>
        </authorList>
    </citation>
    <scope>NUCLEOTIDE SEQUENCE</scope>
    <source>
        <strain evidence="1">R33</strain>
    </source>
</reference>
<accession>A0AB39YB36</accession>
<dbReference type="EMBL" id="CP165727">
    <property type="protein sequence ID" value="XDV66312.1"/>
    <property type="molecule type" value="Genomic_DNA"/>
</dbReference>